<dbReference type="SMART" id="SM00382">
    <property type="entry name" value="AAA"/>
    <property type="match status" value="1"/>
</dbReference>
<keyword evidence="4" id="KW-0762">Sugar transport</keyword>
<dbReference type="CDD" id="cd03215">
    <property type="entry name" value="ABC_Carb_Monos_II"/>
    <property type="match status" value="1"/>
</dbReference>
<evidence type="ECO:0000256" key="9">
    <source>
        <dbReference type="ARBA" id="ARBA00023136"/>
    </source>
</evidence>
<dbReference type="PROSITE" id="PS50893">
    <property type="entry name" value="ABC_TRANSPORTER_2"/>
    <property type="match status" value="2"/>
</dbReference>
<sequence>MATAVRLSGITKQFGSLKANDGVSLTIESGTIHALVGENGAGKSTLSNIIYGLLRPDSGTMEIDGKARSFSSTREAIDEGIGMVHQHFMLVPTLSVTENIILGKEESRFVLPGKRLGTQISKLAGQHGLEIDPNALVSSLSVGQQQRVEIFKLLYRKSNILILDEPTAVLSPPETERLFATLRSLVAEGKTILLITHKLDEVLTVSNAVSVMRKGKLVGTVQTAATSKEELARMMVGRDVLLRTDNPEQAPEQAVLDIEKLGYVSPQGIEKLRGLSLTVHAGEIYGIAGVEGNGQSELLSLLWGTFDRDGKTDGSIKIGGKPTLGLSPAEIAGLGVSMIPEDRLKSAIVAEYGIAENLILGRHREQAFLRGIGFDRQAVRRNAAAMTERYDIRSSTPGANPPIGSLSGGNQQKVVVAREMERPGLKLLVLAQPTRGVDIGAIEQIHKRIIDARQKGLAILLISSELEELIALSSRIGCLYKGAIRREFSEAEVRKGREHESGFEQEIGLHIT</sequence>
<accession>A0A7C5DD29</accession>
<evidence type="ECO:0000256" key="8">
    <source>
        <dbReference type="ARBA" id="ARBA00022967"/>
    </source>
</evidence>
<reference evidence="11" key="1">
    <citation type="journal article" date="2020" name="mSystems">
        <title>Genome- and Community-Level Interaction Insights into Carbon Utilization and Element Cycling Functions of Hydrothermarchaeota in Hydrothermal Sediment.</title>
        <authorList>
            <person name="Zhou Z."/>
            <person name="Liu Y."/>
            <person name="Xu W."/>
            <person name="Pan J."/>
            <person name="Luo Z.H."/>
            <person name="Li M."/>
        </authorList>
    </citation>
    <scope>NUCLEOTIDE SEQUENCE [LARGE SCALE GENOMIC DNA]</scope>
    <source>
        <strain evidence="11">HyVt-633</strain>
    </source>
</reference>
<evidence type="ECO:0000256" key="7">
    <source>
        <dbReference type="ARBA" id="ARBA00022840"/>
    </source>
</evidence>
<dbReference type="PANTHER" id="PTHR43790">
    <property type="entry name" value="CARBOHYDRATE TRANSPORT ATP-BINDING PROTEIN MG119-RELATED"/>
    <property type="match status" value="1"/>
</dbReference>
<dbReference type="InterPro" id="IPR050107">
    <property type="entry name" value="ABC_carbohydrate_import_ATPase"/>
</dbReference>
<evidence type="ECO:0000256" key="4">
    <source>
        <dbReference type="ARBA" id="ARBA00022597"/>
    </source>
</evidence>
<dbReference type="SUPFAM" id="SSF52540">
    <property type="entry name" value="P-loop containing nucleoside triphosphate hydrolases"/>
    <property type="match status" value="2"/>
</dbReference>
<keyword evidence="3" id="KW-1003">Cell membrane</keyword>
<dbReference type="AlphaFoldDB" id="A0A7C5DD29"/>
<dbReference type="Pfam" id="PF00005">
    <property type="entry name" value="ABC_tran"/>
    <property type="match status" value="2"/>
</dbReference>
<keyword evidence="6" id="KW-0547">Nucleotide-binding</keyword>
<keyword evidence="2" id="KW-0813">Transport</keyword>
<dbReference type="PROSITE" id="PS00211">
    <property type="entry name" value="ABC_TRANSPORTER_1"/>
    <property type="match status" value="1"/>
</dbReference>
<evidence type="ECO:0000256" key="1">
    <source>
        <dbReference type="ARBA" id="ARBA00004202"/>
    </source>
</evidence>
<evidence type="ECO:0000259" key="10">
    <source>
        <dbReference type="PROSITE" id="PS50893"/>
    </source>
</evidence>
<dbReference type="InterPro" id="IPR003593">
    <property type="entry name" value="AAA+_ATPase"/>
</dbReference>
<dbReference type="Gene3D" id="3.40.50.300">
    <property type="entry name" value="P-loop containing nucleotide triphosphate hydrolases"/>
    <property type="match status" value="2"/>
</dbReference>
<dbReference type="InterPro" id="IPR003439">
    <property type="entry name" value="ABC_transporter-like_ATP-bd"/>
</dbReference>
<evidence type="ECO:0000256" key="6">
    <source>
        <dbReference type="ARBA" id="ARBA00022741"/>
    </source>
</evidence>
<gene>
    <name evidence="11" type="ORF">ENL07_01210</name>
</gene>
<dbReference type="InterPro" id="IPR027417">
    <property type="entry name" value="P-loop_NTPase"/>
</dbReference>
<dbReference type="InterPro" id="IPR017871">
    <property type="entry name" value="ABC_transporter-like_CS"/>
</dbReference>
<dbReference type="GO" id="GO:0016887">
    <property type="term" value="F:ATP hydrolysis activity"/>
    <property type="evidence" value="ECO:0007669"/>
    <property type="project" value="InterPro"/>
</dbReference>
<comment type="subcellular location">
    <subcellularLocation>
        <location evidence="1">Cell membrane</location>
        <topology evidence="1">Peripheral membrane protein</topology>
    </subcellularLocation>
</comment>
<comment type="caution">
    <text evidence="11">The sequence shown here is derived from an EMBL/GenBank/DDBJ whole genome shotgun (WGS) entry which is preliminary data.</text>
</comment>
<feature type="domain" description="ABC transporter" evidence="10">
    <location>
        <begin position="5"/>
        <end position="239"/>
    </location>
</feature>
<dbReference type="PANTHER" id="PTHR43790:SF4">
    <property type="entry name" value="GUANOSINE IMPORT ATP-BINDING PROTEIN NUPO"/>
    <property type="match status" value="1"/>
</dbReference>
<name>A0A7C5DD29_9CHLB</name>
<keyword evidence="8" id="KW-1278">Translocase</keyword>
<keyword evidence="5" id="KW-0677">Repeat</keyword>
<feature type="domain" description="ABC transporter" evidence="10">
    <location>
        <begin position="256"/>
        <end position="506"/>
    </location>
</feature>
<evidence type="ECO:0000256" key="2">
    <source>
        <dbReference type="ARBA" id="ARBA00022448"/>
    </source>
</evidence>
<evidence type="ECO:0000313" key="11">
    <source>
        <dbReference type="EMBL" id="HHE31277.1"/>
    </source>
</evidence>
<dbReference type="GO" id="GO:0005524">
    <property type="term" value="F:ATP binding"/>
    <property type="evidence" value="ECO:0007669"/>
    <property type="project" value="UniProtKB-KW"/>
</dbReference>
<proteinExistence type="predicted"/>
<organism evidence="11">
    <name type="scientific">Chlorobaculum parvum</name>
    <dbReference type="NCBI Taxonomy" id="274539"/>
    <lineage>
        <taxon>Bacteria</taxon>
        <taxon>Pseudomonadati</taxon>
        <taxon>Chlorobiota</taxon>
        <taxon>Chlorobiia</taxon>
        <taxon>Chlorobiales</taxon>
        <taxon>Chlorobiaceae</taxon>
        <taxon>Chlorobaculum</taxon>
    </lineage>
</organism>
<protein>
    <submittedName>
        <fullName evidence="11">ABC transporter ATP-binding protein</fullName>
    </submittedName>
</protein>
<keyword evidence="7 11" id="KW-0067">ATP-binding</keyword>
<dbReference type="Proteomes" id="UP000886058">
    <property type="component" value="Unassembled WGS sequence"/>
</dbReference>
<dbReference type="FunFam" id="3.40.50.300:FF:000127">
    <property type="entry name" value="Ribose import ATP-binding protein RbsA"/>
    <property type="match status" value="1"/>
</dbReference>
<dbReference type="CDD" id="cd03216">
    <property type="entry name" value="ABC_Carb_Monos_I"/>
    <property type="match status" value="1"/>
</dbReference>
<evidence type="ECO:0000256" key="5">
    <source>
        <dbReference type="ARBA" id="ARBA00022737"/>
    </source>
</evidence>
<dbReference type="GO" id="GO:0005886">
    <property type="term" value="C:plasma membrane"/>
    <property type="evidence" value="ECO:0007669"/>
    <property type="project" value="UniProtKB-SubCell"/>
</dbReference>
<evidence type="ECO:0000256" key="3">
    <source>
        <dbReference type="ARBA" id="ARBA00022475"/>
    </source>
</evidence>
<keyword evidence="9" id="KW-0472">Membrane</keyword>
<dbReference type="EMBL" id="DRSQ01000029">
    <property type="protein sequence ID" value="HHE31277.1"/>
    <property type="molecule type" value="Genomic_DNA"/>
</dbReference>